<keyword evidence="2" id="KW-0472">Membrane</keyword>
<evidence type="ECO:0000313" key="3">
    <source>
        <dbReference type="EMBL" id="KEF37424.1"/>
    </source>
</evidence>
<reference evidence="3 4" key="1">
    <citation type="submission" date="2014-04" db="EMBL/GenBank/DDBJ databases">
        <title>Draft genome sequence of Bacillus azotoformans MEV2011, a (co-) denitrifying strain unable to grow in the presence of oxygen.</title>
        <authorList>
            <person name="Nielsen M."/>
            <person name="Schreiber L."/>
            <person name="Finster K."/>
            <person name="Schramm A."/>
        </authorList>
    </citation>
    <scope>NUCLEOTIDE SEQUENCE [LARGE SCALE GENOMIC DNA]</scope>
    <source>
        <strain evidence="3 4">MEV2011</strain>
    </source>
</reference>
<evidence type="ECO:0008006" key="5">
    <source>
        <dbReference type="Google" id="ProtNLM"/>
    </source>
</evidence>
<dbReference type="AlphaFoldDB" id="A0A072NI88"/>
<comment type="caution">
    <text evidence="3">The sequence shown here is derived from an EMBL/GenBank/DDBJ whole genome shotgun (WGS) entry which is preliminary data.</text>
</comment>
<feature type="transmembrane region" description="Helical" evidence="2">
    <location>
        <begin position="33"/>
        <end position="54"/>
    </location>
</feature>
<organism evidence="3 4">
    <name type="scientific">Schinkia azotoformans MEV2011</name>
    <dbReference type="NCBI Taxonomy" id="1348973"/>
    <lineage>
        <taxon>Bacteria</taxon>
        <taxon>Bacillati</taxon>
        <taxon>Bacillota</taxon>
        <taxon>Bacilli</taxon>
        <taxon>Bacillales</taxon>
        <taxon>Bacillaceae</taxon>
        <taxon>Calidifontibacillus/Schinkia group</taxon>
        <taxon>Schinkia</taxon>
    </lineage>
</organism>
<feature type="region of interest" description="Disordered" evidence="1">
    <location>
        <begin position="76"/>
        <end position="135"/>
    </location>
</feature>
<dbReference type="OrthoDB" id="2989424at2"/>
<accession>A0A072NI88</accession>
<feature type="transmembrane region" description="Helical" evidence="2">
    <location>
        <begin position="7"/>
        <end position="27"/>
    </location>
</feature>
<dbReference type="Proteomes" id="UP000027936">
    <property type="component" value="Unassembled WGS sequence"/>
</dbReference>
<protein>
    <recommendedName>
        <fullName evidence="5">YqhP</fullName>
    </recommendedName>
</protein>
<dbReference type="PATRIC" id="fig|1348973.3.peg.3337"/>
<feature type="compositionally biased region" description="Polar residues" evidence="1">
    <location>
        <begin position="82"/>
        <end position="99"/>
    </location>
</feature>
<sequence>MFKRSTIHPIVLVIIGLAGIGLLYRLIANPLGLFKEIFIAVVIVGIIFAVYKYVMQKRVGGNSQANAKYRKAVQQSKKRLYSETSNHLTSKVRGSSQKHPNSKKPMRTLHTARRKDHNFTVIEGNKGKKKNRAHF</sequence>
<feature type="compositionally biased region" description="Basic residues" evidence="1">
    <location>
        <begin position="100"/>
        <end position="116"/>
    </location>
</feature>
<keyword evidence="2" id="KW-1133">Transmembrane helix</keyword>
<keyword evidence="2" id="KW-0812">Transmembrane</keyword>
<evidence type="ECO:0000256" key="2">
    <source>
        <dbReference type="SAM" id="Phobius"/>
    </source>
</evidence>
<dbReference type="EMBL" id="JJRY01000015">
    <property type="protein sequence ID" value="KEF37424.1"/>
    <property type="molecule type" value="Genomic_DNA"/>
</dbReference>
<evidence type="ECO:0000313" key="4">
    <source>
        <dbReference type="Proteomes" id="UP000027936"/>
    </source>
</evidence>
<name>A0A072NI88_SCHAZ</name>
<dbReference type="NCBIfam" id="NF041554">
    <property type="entry name" value="SA1362_fam"/>
    <property type="match status" value="1"/>
</dbReference>
<proteinExistence type="predicted"/>
<evidence type="ECO:0000256" key="1">
    <source>
        <dbReference type="SAM" id="MobiDB-lite"/>
    </source>
</evidence>
<dbReference type="InterPro" id="IPR048110">
    <property type="entry name" value="SA1362/YqhP-like"/>
</dbReference>
<gene>
    <name evidence="3" type="ORF">M670_03462</name>
</gene>